<dbReference type="Gene3D" id="3.40.710.10">
    <property type="entry name" value="DD-peptidase/beta-lactamase superfamily"/>
    <property type="match status" value="1"/>
</dbReference>
<protein>
    <submittedName>
        <fullName evidence="2">Serine hydrolase</fullName>
    </submittedName>
</protein>
<feature type="domain" description="Beta-lactamase-related" evidence="1">
    <location>
        <begin position="57"/>
        <end position="412"/>
    </location>
</feature>
<dbReference type="PANTHER" id="PTHR43283:SF3">
    <property type="entry name" value="BETA-LACTAMASE FAMILY PROTEIN (AFU_ORTHOLOGUE AFUA_5G07500)"/>
    <property type="match status" value="1"/>
</dbReference>
<evidence type="ECO:0000313" key="3">
    <source>
        <dbReference type="Proteomes" id="UP000481327"/>
    </source>
</evidence>
<dbReference type="InterPro" id="IPR050789">
    <property type="entry name" value="Diverse_Enzym_Activities"/>
</dbReference>
<keyword evidence="2" id="KW-0378">Hydrolase</keyword>
<evidence type="ECO:0000259" key="1">
    <source>
        <dbReference type="Pfam" id="PF00144"/>
    </source>
</evidence>
<dbReference type="InterPro" id="IPR012338">
    <property type="entry name" value="Beta-lactam/transpept-like"/>
</dbReference>
<dbReference type="Pfam" id="PF00144">
    <property type="entry name" value="Beta-lactamase"/>
    <property type="match status" value="1"/>
</dbReference>
<dbReference type="Proteomes" id="UP000481327">
    <property type="component" value="Unassembled WGS sequence"/>
</dbReference>
<evidence type="ECO:0000313" key="2">
    <source>
        <dbReference type="EMBL" id="MQT16981.1"/>
    </source>
</evidence>
<dbReference type="OrthoDB" id="9808046at2"/>
<dbReference type="EMBL" id="WIOL01000002">
    <property type="protein sequence ID" value="MQT16981.1"/>
    <property type="molecule type" value="Genomic_DNA"/>
</dbReference>
<reference evidence="2 3" key="1">
    <citation type="submission" date="2019-09" db="EMBL/GenBank/DDBJ databases">
        <title>Polymorphobacter sp. isolated from a lake in China.</title>
        <authorList>
            <person name="Liu Z."/>
        </authorList>
    </citation>
    <scope>NUCLEOTIDE SEQUENCE [LARGE SCALE GENOMIC DNA]</scope>
    <source>
        <strain evidence="2 3">D40P</strain>
    </source>
</reference>
<dbReference type="AlphaFoldDB" id="A0A7C9KI28"/>
<keyword evidence="3" id="KW-1185">Reference proteome</keyword>
<gene>
    <name evidence="2" type="ORF">F3168_06885</name>
</gene>
<proteinExistence type="predicted"/>
<dbReference type="InterPro" id="IPR001466">
    <property type="entry name" value="Beta-lactam-related"/>
</dbReference>
<comment type="caution">
    <text evidence="2">The sequence shown here is derived from an EMBL/GenBank/DDBJ whole genome shotgun (WGS) entry which is preliminary data.</text>
</comment>
<dbReference type="GO" id="GO:0016787">
    <property type="term" value="F:hydrolase activity"/>
    <property type="evidence" value="ECO:0007669"/>
    <property type="project" value="UniProtKB-KW"/>
</dbReference>
<dbReference type="PANTHER" id="PTHR43283">
    <property type="entry name" value="BETA-LACTAMASE-RELATED"/>
    <property type="match status" value="1"/>
</dbReference>
<name>A0A7C9KI28_9SPHN</name>
<sequence>MPMLSLPPTNAGWRWCSPGCGISGTDACLRPAGPAALHPVVGRCPFDGEGMMTITETLAKALATAGIPGAVAMVGNRAGVTETCVVGHDGTGTPLAADSMFQLASMTKAVVSVAAMQLVEAGSLALDAPLAPLLPDLADARVITGFGDDGSVATRPAARPITLRHLLTHTSGLGYDFVHADMARARGPGGPPPPGTRASLRSPLLFDPGDGWAYGISTDWVGLAVEAASGQRLDTYVADHVTGPLGMADTMFTLDAAHKARLVTNMARQPDGRLAPFPITISGGAGEFLSGGAGLSGTAGDYMRFLRMLLNGGSLDGAVILRPESVADMARNQIGALRAGVMETTLPAFSARVEWFPDMTAGWGLGFLINPEPGGDGRAAGSLFWAGICNTYYWVDPASDVAAVLMMQLLPFADAGALSVLSAFERAVYSR</sequence>
<dbReference type="SUPFAM" id="SSF56601">
    <property type="entry name" value="beta-lactamase/transpeptidase-like"/>
    <property type="match status" value="1"/>
</dbReference>
<accession>A0A7C9KI28</accession>
<organism evidence="2 3">
    <name type="scientific">Sandarakinorhabdus fusca</name>
    <dbReference type="NCBI Taxonomy" id="1439888"/>
    <lineage>
        <taxon>Bacteria</taxon>
        <taxon>Pseudomonadati</taxon>
        <taxon>Pseudomonadota</taxon>
        <taxon>Alphaproteobacteria</taxon>
        <taxon>Sphingomonadales</taxon>
        <taxon>Sphingosinicellaceae</taxon>
        <taxon>Sandarakinorhabdus</taxon>
    </lineage>
</organism>